<evidence type="ECO:0000313" key="3">
    <source>
        <dbReference type="EMBL" id="AXE76407.1"/>
    </source>
</evidence>
<keyword evidence="3" id="KW-0378">Hydrolase</keyword>
<dbReference type="GO" id="GO:0008233">
    <property type="term" value="F:peptidase activity"/>
    <property type="evidence" value="ECO:0007669"/>
    <property type="project" value="UniProtKB-KW"/>
</dbReference>
<dbReference type="GO" id="GO:0006508">
    <property type="term" value="P:proteolysis"/>
    <property type="evidence" value="ECO:0007669"/>
    <property type="project" value="UniProtKB-KW"/>
</dbReference>
<dbReference type="PANTHER" id="PTHR42733">
    <property type="entry name" value="DJ-1 PROTEIN"/>
    <property type="match status" value="1"/>
</dbReference>
<dbReference type="PROSITE" id="PS51276">
    <property type="entry name" value="PEPTIDASE_C56_PFPI"/>
    <property type="match status" value="1"/>
</dbReference>
<name>A0A2Z5J7W3_STRAR</name>
<sequence length="189" mass="20481">MSDNDVSMRRVLAIVTNYGVEQDELLVPLEHLRGWGADVDVAAVSADDIQTLVGDRAPGKTIRPELTLSDVDPADYDLLLVPGGTLNADTLRRQESATGIVRSFTSSGRPVAAICNGPWTLVEAGVIEGKRLTSYRSLRTDIANAGGEWDDEPVIKDDSHGWTLITSRNSDDLEPFLREIDAALAVNTH</sequence>
<reference evidence="3 4" key="1">
    <citation type="journal article" date="2018" name="Front. Microbiol.">
        <title>Genome Sequencing of Streptomyces atratus SCSIOZH16 and Activation Production of Nocardamine via Metabolic Engineering.</title>
        <authorList>
            <person name="Li Y."/>
            <person name="Zhang C."/>
            <person name="Liu C."/>
            <person name="Ju J."/>
            <person name="Ma J."/>
        </authorList>
    </citation>
    <scope>NUCLEOTIDE SEQUENCE [LARGE SCALE GENOMIC DNA]</scope>
    <source>
        <strain evidence="3 4">SCSIO_ZH16</strain>
    </source>
</reference>
<evidence type="ECO:0000313" key="4">
    <source>
        <dbReference type="Proteomes" id="UP000252698"/>
    </source>
</evidence>
<dbReference type="InterPro" id="IPR002818">
    <property type="entry name" value="DJ-1/PfpI"/>
</dbReference>
<feature type="domain" description="DJ-1/PfpI" evidence="2">
    <location>
        <begin position="10"/>
        <end position="180"/>
    </location>
</feature>
<comment type="similarity">
    <text evidence="1">Belongs to the peptidase C56 family.</text>
</comment>
<organism evidence="3 4">
    <name type="scientific">Streptomyces atratus</name>
    <dbReference type="NCBI Taxonomy" id="1893"/>
    <lineage>
        <taxon>Bacteria</taxon>
        <taxon>Bacillati</taxon>
        <taxon>Actinomycetota</taxon>
        <taxon>Actinomycetes</taxon>
        <taxon>Kitasatosporales</taxon>
        <taxon>Streptomycetaceae</taxon>
        <taxon>Streptomyces</taxon>
    </lineage>
</organism>
<proteinExistence type="inferred from homology"/>
<dbReference type="InterPro" id="IPR029062">
    <property type="entry name" value="Class_I_gatase-like"/>
</dbReference>
<keyword evidence="3" id="KW-0645">Protease</keyword>
<evidence type="ECO:0000256" key="1">
    <source>
        <dbReference type="ARBA" id="ARBA00008542"/>
    </source>
</evidence>
<dbReference type="KEGG" id="sata:C5746_05035"/>
<dbReference type="CDD" id="cd03134">
    <property type="entry name" value="GATase1_PfpI_like"/>
    <property type="match status" value="1"/>
</dbReference>
<dbReference type="Proteomes" id="UP000252698">
    <property type="component" value="Chromosome"/>
</dbReference>
<gene>
    <name evidence="3" type="ORF">C5746_05035</name>
</gene>
<dbReference type="NCBIfam" id="TIGR01382">
    <property type="entry name" value="PfpI"/>
    <property type="match status" value="1"/>
</dbReference>
<evidence type="ECO:0000259" key="2">
    <source>
        <dbReference type="Pfam" id="PF01965"/>
    </source>
</evidence>
<dbReference type="Pfam" id="PF01965">
    <property type="entry name" value="DJ-1_PfpI"/>
    <property type="match status" value="1"/>
</dbReference>
<accession>A0A2Z5J7W3</accession>
<protein>
    <submittedName>
        <fullName evidence="3">Protease</fullName>
    </submittedName>
</protein>
<dbReference type="SUPFAM" id="SSF52317">
    <property type="entry name" value="Class I glutamine amidotransferase-like"/>
    <property type="match status" value="1"/>
</dbReference>
<dbReference type="RefSeq" id="WP_114243070.1">
    <property type="nucleotide sequence ID" value="NZ_CP027306.1"/>
</dbReference>
<dbReference type="PANTHER" id="PTHR42733:SF12">
    <property type="entry name" value="PROTEINASE"/>
    <property type="match status" value="1"/>
</dbReference>
<dbReference type="AlphaFoldDB" id="A0A2Z5J7W3"/>
<dbReference type="Gene3D" id="3.40.50.880">
    <property type="match status" value="1"/>
</dbReference>
<dbReference type="GeneID" id="95517890"/>
<dbReference type="EMBL" id="CP027306">
    <property type="protein sequence ID" value="AXE76407.1"/>
    <property type="molecule type" value="Genomic_DNA"/>
</dbReference>
<dbReference type="InterPro" id="IPR006286">
    <property type="entry name" value="C56_PfpI-like"/>
</dbReference>